<feature type="transmembrane region" description="Helical" evidence="1">
    <location>
        <begin position="112"/>
        <end position="139"/>
    </location>
</feature>
<protein>
    <submittedName>
        <fullName evidence="2">Uncharacterized protein</fullName>
    </submittedName>
</protein>
<dbReference type="Proteomes" id="UP000054549">
    <property type="component" value="Unassembled WGS sequence"/>
</dbReference>
<proteinExistence type="predicted"/>
<dbReference type="AlphaFoldDB" id="A0A0C2WTV9"/>
<gene>
    <name evidence="2" type="ORF">M378DRAFT_162435</name>
</gene>
<evidence type="ECO:0000256" key="1">
    <source>
        <dbReference type="SAM" id="Phobius"/>
    </source>
</evidence>
<accession>A0A0C2WTV9</accession>
<dbReference type="HOGENOM" id="CLU_035509_11_3_1"/>
<keyword evidence="1" id="KW-1133">Transmembrane helix</keyword>
<keyword evidence="1" id="KW-0472">Membrane</keyword>
<dbReference type="InParanoid" id="A0A0C2WTV9"/>
<evidence type="ECO:0000313" key="3">
    <source>
        <dbReference type="Proteomes" id="UP000054549"/>
    </source>
</evidence>
<dbReference type="EMBL" id="KN818244">
    <property type="protein sequence ID" value="KIL65177.1"/>
    <property type="molecule type" value="Genomic_DNA"/>
</dbReference>
<sequence>MVYTSILSSRLIAHFFFPGYLTYIPGNFTPSITLKGCTYTTWILGYAFDICVWAGEALLGLRVWALCGTTSGSDRRLTFALPVIFVALCTTSLVTLGTFFNSMKYGPSPAPMIVSCFVVPCKNFDALLEVMFVLLLRSAYYEYKSGGKSRFVRMVYREELIYYFYTLVPHVGNLVAFCMSPPETAAILTSTTRFLHVAFTCRVLLHIRQHALRGHCYNL</sequence>
<organism evidence="2 3">
    <name type="scientific">Amanita muscaria (strain Koide BX008)</name>
    <dbReference type="NCBI Taxonomy" id="946122"/>
    <lineage>
        <taxon>Eukaryota</taxon>
        <taxon>Fungi</taxon>
        <taxon>Dikarya</taxon>
        <taxon>Basidiomycota</taxon>
        <taxon>Agaricomycotina</taxon>
        <taxon>Agaricomycetes</taxon>
        <taxon>Agaricomycetidae</taxon>
        <taxon>Agaricales</taxon>
        <taxon>Pluteineae</taxon>
        <taxon>Amanitaceae</taxon>
        <taxon>Amanita</taxon>
    </lineage>
</organism>
<dbReference type="OrthoDB" id="2958007at2759"/>
<feature type="transmembrane region" description="Helical" evidence="1">
    <location>
        <begin position="43"/>
        <end position="65"/>
    </location>
</feature>
<reference evidence="2 3" key="1">
    <citation type="submission" date="2014-04" db="EMBL/GenBank/DDBJ databases">
        <title>Evolutionary Origins and Diversification of the Mycorrhizal Mutualists.</title>
        <authorList>
            <consortium name="DOE Joint Genome Institute"/>
            <consortium name="Mycorrhizal Genomics Consortium"/>
            <person name="Kohler A."/>
            <person name="Kuo A."/>
            <person name="Nagy L.G."/>
            <person name="Floudas D."/>
            <person name="Copeland A."/>
            <person name="Barry K.W."/>
            <person name="Cichocki N."/>
            <person name="Veneault-Fourrey C."/>
            <person name="LaButti K."/>
            <person name="Lindquist E.A."/>
            <person name="Lipzen A."/>
            <person name="Lundell T."/>
            <person name="Morin E."/>
            <person name="Murat C."/>
            <person name="Riley R."/>
            <person name="Ohm R."/>
            <person name="Sun H."/>
            <person name="Tunlid A."/>
            <person name="Henrissat B."/>
            <person name="Grigoriev I.V."/>
            <person name="Hibbett D.S."/>
            <person name="Martin F."/>
        </authorList>
    </citation>
    <scope>NUCLEOTIDE SEQUENCE [LARGE SCALE GENOMIC DNA]</scope>
    <source>
        <strain evidence="2 3">Koide BX008</strain>
    </source>
</reference>
<feature type="transmembrane region" description="Helical" evidence="1">
    <location>
        <begin position="77"/>
        <end position="100"/>
    </location>
</feature>
<dbReference type="STRING" id="946122.A0A0C2WTV9"/>
<keyword evidence="1" id="KW-0812">Transmembrane</keyword>
<name>A0A0C2WTV9_AMAMK</name>
<evidence type="ECO:0000313" key="2">
    <source>
        <dbReference type="EMBL" id="KIL65177.1"/>
    </source>
</evidence>
<keyword evidence="3" id="KW-1185">Reference proteome</keyword>